<name>A0A6C0HR04_9ZZZZ</name>
<dbReference type="SUPFAM" id="SSF49749">
    <property type="entry name" value="Group II dsDNA viruses VP"/>
    <property type="match status" value="2"/>
</dbReference>
<dbReference type="InterPro" id="IPR031654">
    <property type="entry name" value="Capsid_N"/>
</dbReference>
<dbReference type="InterPro" id="IPR038519">
    <property type="entry name" value="MCP_C_sf"/>
</dbReference>
<dbReference type="Pfam" id="PF16903">
    <property type="entry name" value="Capsid_N"/>
    <property type="match status" value="1"/>
</dbReference>
<dbReference type="EMBL" id="MN740006">
    <property type="protein sequence ID" value="QHT83102.1"/>
    <property type="molecule type" value="Genomic_DNA"/>
</dbReference>
<organism evidence="2">
    <name type="scientific">viral metagenome</name>
    <dbReference type="NCBI Taxonomy" id="1070528"/>
    <lineage>
        <taxon>unclassified sequences</taxon>
        <taxon>metagenomes</taxon>
        <taxon>organismal metagenomes</taxon>
    </lineage>
</organism>
<sequence>MAGGLLNLVSEGNNNIILNGNPSKTFFKTTYNKYTNFGLQKFRLDYEGSTTLKLQEESVFTFNVPRYGDLLMDTYLSVTLPNVWSPIMPPRDSQSTDDTFVNTQRWAPYEFRWIDNIGAKMISKISITCGGQLLQEYSGNYLLSMAQRDFSSAKYKLFSEMIGNVTELTDPANAGARVNSYPNTYHTIDPAGSYPSILGRILYIPLNAWFCLTPQSAFPLISLQYNILTITVTFQPISKMFQIRDVYDAYNNFPYVAPNFNLFYAQMYRFLQPPPDPMLGLDSYTDKRGIWNADVNLISTYCFLSEKEQRVFSLKEQTYILKQVIETPFYNVTGPNRVELYSLGLITSWMFYFQRSDTNLRNEWSNYTNWPYNYLPYDVISAPVEGLIPVSRPIVGSTGSTEDAKYFIGPGVDQNGKQTGFMITNVYRPQNIKDIMINMAILFDGTYRESTLPAGVYNYIEKYNASKGNAPSGLFCYNFCLNTNPYTSQMSGAINMSAFSKVELEFTTIIPPLDPLAQLLTICDPENGELIGINKPTWRIYEYNYNLILMEERINVLTFMSGNCGMMYAN</sequence>
<evidence type="ECO:0000313" key="2">
    <source>
        <dbReference type="EMBL" id="QHT83102.1"/>
    </source>
</evidence>
<dbReference type="AlphaFoldDB" id="A0A6C0HR04"/>
<protein>
    <recommendedName>
        <fullName evidence="1">Major capsid protein N-terminal domain-containing protein</fullName>
    </recommendedName>
</protein>
<feature type="domain" description="Major capsid protein N-terminal" evidence="1">
    <location>
        <begin position="25"/>
        <end position="247"/>
    </location>
</feature>
<evidence type="ECO:0000259" key="1">
    <source>
        <dbReference type="Pfam" id="PF16903"/>
    </source>
</evidence>
<dbReference type="Gene3D" id="2.70.9.10">
    <property type="entry name" value="Adenovirus Type 2 Hexon, domain 4"/>
    <property type="match status" value="1"/>
</dbReference>
<accession>A0A6C0HR04</accession>
<dbReference type="InterPro" id="IPR016112">
    <property type="entry name" value="VP_dsDNA_II"/>
</dbReference>
<dbReference type="Gene3D" id="2.70.9.20">
    <property type="entry name" value="Major capsid protein Vp54"/>
    <property type="match status" value="1"/>
</dbReference>
<proteinExistence type="predicted"/>
<reference evidence="2" key="1">
    <citation type="journal article" date="2020" name="Nature">
        <title>Giant virus diversity and host interactions through global metagenomics.</title>
        <authorList>
            <person name="Schulz F."/>
            <person name="Roux S."/>
            <person name="Paez-Espino D."/>
            <person name="Jungbluth S."/>
            <person name="Walsh D.A."/>
            <person name="Denef V.J."/>
            <person name="McMahon K.D."/>
            <person name="Konstantinidis K.T."/>
            <person name="Eloe-Fadrosh E.A."/>
            <person name="Kyrpides N.C."/>
            <person name="Woyke T."/>
        </authorList>
    </citation>
    <scope>NUCLEOTIDE SEQUENCE</scope>
    <source>
        <strain evidence="2">GVMAG-M-3300023184-167</strain>
    </source>
</reference>